<evidence type="ECO:0000313" key="3">
    <source>
        <dbReference type="Proteomes" id="UP001066276"/>
    </source>
</evidence>
<accession>A0AAV7RAV1</accession>
<feature type="compositionally biased region" description="Low complexity" evidence="1">
    <location>
        <begin position="12"/>
        <end position="26"/>
    </location>
</feature>
<comment type="caution">
    <text evidence="2">The sequence shown here is derived from an EMBL/GenBank/DDBJ whole genome shotgun (WGS) entry which is preliminary data.</text>
</comment>
<dbReference type="Proteomes" id="UP001066276">
    <property type="component" value="Chromosome 5"/>
</dbReference>
<dbReference type="AlphaFoldDB" id="A0AAV7RAV1"/>
<sequence>MIRGATRPSGGAAVQPQPPAQAANLPAPMPASPAVRSVPPIRPHGTFTAQGSCSEEEELMSHRSSRERAGGDTTQQRRAREP</sequence>
<evidence type="ECO:0000313" key="2">
    <source>
        <dbReference type="EMBL" id="KAJ1149596.1"/>
    </source>
</evidence>
<name>A0AAV7RAV1_PLEWA</name>
<feature type="compositionally biased region" description="Basic and acidic residues" evidence="1">
    <location>
        <begin position="59"/>
        <end position="70"/>
    </location>
</feature>
<gene>
    <name evidence="2" type="ORF">NDU88_002403</name>
</gene>
<protein>
    <submittedName>
        <fullName evidence="2">Uncharacterized protein</fullName>
    </submittedName>
</protein>
<reference evidence="2" key="1">
    <citation type="journal article" date="2022" name="bioRxiv">
        <title>Sequencing and chromosome-scale assembly of the giantPleurodeles waltlgenome.</title>
        <authorList>
            <person name="Brown T."/>
            <person name="Elewa A."/>
            <person name="Iarovenko S."/>
            <person name="Subramanian E."/>
            <person name="Araus A.J."/>
            <person name="Petzold A."/>
            <person name="Susuki M."/>
            <person name="Suzuki K.-i.T."/>
            <person name="Hayashi T."/>
            <person name="Toyoda A."/>
            <person name="Oliveira C."/>
            <person name="Osipova E."/>
            <person name="Leigh N.D."/>
            <person name="Simon A."/>
            <person name="Yun M.H."/>
        </authorList>
    </citation>
    <scope>NUCLEOTIDE SEQUENCE</scope>
    <source>
        <strain evidence="2">20211129_DDA</strain>
        <tissue evidence="2">Liver</tissue>
    </source>
</reference>
<feature type="region of interest" description="Disordered" evidence="1">
    <location>
        <begin position="1"/>
        <end position="82"/>
    </location>
</feature>
<proteinExistence type="predicted"/>
<keyword evidence="3" id="KW-1185">Reference proteome</keyword>
<organism evidence="2 3">
    <name type="scientific">Pleurodeles waltl</name>
    <name type="common">Iberian ribbed newt</name>
    <dbReference type="NCBI Taxonomy" id="8319"/>
    <lineage>
        <taxon>Eukaryota</taxon>
        <taxon>Metazoa</taxon>
        <taxon>Chordata</taxon>
        <taxon>Craniata</taxon>
        <taxon>Vertebrata</taxon>
        <taxon>Euteleostomi</taxon>
        <taxon>Amphibia</taxon>
        <taxon>Batrachia</taxon>
        <taxon>Caudata</taxon>
        <taxon>Salamandroidea</taxon>
        <taxon>Salamandridae</taxon>
        <taxon>Pleurodelinae</taxon>
        <taxon>Pleurodeles</taxon>
    </lineage>
</organism>
<evidence type="ECO:0000256" key="1">
    <source>
        <dbReference type="SAM" id="MobiDB-lite"/>
    </source>
</evidence>
<dbReference type="EMBL" id="JANPWB010000009">
    <property type="protein sequence ID" value="KAJ1149596.1"/>
    <property type="molecule type" value="Genomic_DNA"/>
</dbReference>